<dbReference type="GO" id="GO:0032299">
    <property type="term" value="C:ribonuclease H2 complex"/>
    <property type="evidence" value="ECO:0007669"/>
    <property type="project" value="TreeGrafter"/>
</dbReference>
<feature type="binding site" evidence="14 15">
    <location>
        <position position="77"/>
    </location>
    <ligand>
        <name>a divalent metal cation</name>
        <dbReference type="ChEBI" id="CHEBI:60240"/>
    </ligand>
</feature>
<comment type="catalytic activity">
    <reaction evidence="1 14 15 16">
        <text>Endonucleolytic cleavage to 5'-phosphomonoester.</text>
        <dbReference type="EC" id="3.1.26.4"/>
    </reaction>
</comment>
<comment type="similarity">
    <text evidence="5 14 16">Belongs to the RNase HII family.</text>
</comment>
<accession>A0A7W1XCA9</accession>
<sequence length="269" mass="30141">MKGTIAEIKAWLKSQETISGAELEALLQDSRAGVRQLARSCIKEQERREKERARLDAMWKYERECRARGIKWIAGVDEAGRGPLAGPVVAAAVILPADFPVEGLNDSKQLTAKERNVLKQRIEQKAIAIGIGLVDVAYIDRHNILQATYEAMRTAIRQLEPVPEIILADAVTIPSISINQQRIVKGDALSHSIAAASVIAKTTRDEWMIEAARKYPEYGFDQNMGYGTPEHLEALRKWGPTPLHRRSFAPVREWFTENEMTLAMAGEER</sequence>
<evidence type="ECO:0000256" key="1">
    <source>
        <dbReference type="ARBA" id="ARBA00000077"/>
    </source>
</evidence>
<dbReference type="PROSITE" id="PS51975">
    <property type="entry name" value="RNASE_H_2"/>
    <property type="match status" value="1"/>
</dbReference>
<dbReference type="NCBIfam" id="NF000595">
    <property type="entry name" value="PRK00015.1-3"/>
    <property type="match status" value="1"/>
</dbReference>
<dbReference type="GO" id="GO:0030145">
    <property type="term" value="F:manganese ion binding"/>
    <property type="evidence" value="ECO:0007669"/>
    <property type="project" value="UniProtKB-UniRule"/>
</dbReference>
<keyword evidence="9 14" id="KW-0540">Nuclease</keyword>
<feature type="domain" description="RNase H type-2" evidence="17">
    <location>
        <begin position="71"/>
        <end position="260"/>
    </location>
</feature>
<evidence type="ECO:0000256" key="10">
    <source>
        <dbReference type="ARBA" id="ARBA00022723"/>
    </source>
</evidence>
<dbReference type="InterPro" id="IPR024567">
    <property type="entry name" value="RNase_HII/HIII_dom"/>
</dbReference>
<comment type="function">
    <text evidence="3 14 16">Endonuclease that specifically degrades the RNA of RNA-DNA hybrids.</text>
</comment>
<dbReference type="PANTHER" id="PTHR10954">
    <property type="entry name" value="RIBONUCLEASE H2 SUBUNIT A"/>
    <property type="match status" value="1"/>
</dbReference>
<evidence type="ECO:0000256" key="12">
    <source>
        <dbReference type="ARBA" id="ARBA00022801"/>
    </source>
</evidence>
<dbReference type="FunFam" id="3.30.420.10:FF:000006">
    <property type="entry name" value="Ribonuclease HII"/>
    <property type="match status" value="1"/>
</dbReference>
<evidence type="ECO:0000256" key="2">
    <source>
        <dbReference type="ARBA" id="ARBA00001946"/>
    </source>
</evidence>
<evidence type="ECO:0000256" key="9">
    <source>
        <dbReference type="ARBA" id="ARBA00022722"/>
    </source>
</evidence>
<dbReference type="GO" id="GO:0003723">
    <property type="term" value="F:RNA binding"/>
    <property type="evidence" value="ECO:0007669"/>
    <property type="project" value="UniProtKB-UniRule"/>
</dbReference>
<evidence type="ECO:0000256" key="6">
    <source>
        <dbReference type="ARBA" id="ARBA00012180"/>
    </source>
</evidence>
<dbReference type="InterPro" id="IPR036397">
    <property type="entry name" value="RNaseH_sf"/>
</dbReference>
<name>A0A7W1XCA9_9BACL</name>
<dbReference type="EMBL" id="JACEIP010000026">
    <property type="protein sequence ID" value="MBA4544015.1"/>
    <property type="molecule type" value="Genomic_DNA"/>
</dbReference>
<dbReference type="GO" id="GO:0043137">
    <property type="term" value="P:DNA replication, removal of RNA primer"/>
    <property type="evidence" value="ECO:0007669"/>
    <property type="project" value="TreeGrafter"/>
</dbReference>
<keyword evidence="11 14" id="KW-0255">Endonuclease</keyword>
<keyword evidence="12 14" id="KW-0378">Hydrolase</keyword>
<dbReference type="RefSeq" id="WP_033099749.1">
    <property type="nucleotide sequence ID" value="NZ_JACEIP010000026.1"/>
</dbReference>
<comment type="subcellular location">
    <subcellularLocation>
        <location evidence="4 14">Cytoplasm</location>
    </subcellularLocation>
</comment>
<evidence type="ECO:0000256" key="5">
    <source>
        <dbReference type="ARBA" id="ARBA00007383"/>
    </source>
</evidence>
<dbReference type="GO" id="GO:0004523">
    <property type="term" value="F:RNA-DNA hybrid ribonuclease activity"/>
    <property type="evidence" value="ECO:0007669"/>
    <property type="project" value="UniProtKB-UniRule"/>
</dbReference>
<feature type="binding site" evidence="14 15">
    <location>
        <position position="78"/>
    </location>
    <ligand>
        <name>a divalent metal cation</name>
        <dbReference type="ChEBI" id="CHEBI:60240"/>
    </ligand>
</feature>
<keyword evidence="8 14" id="KW-0963">Cytoplasm</keyword>
<evidence type="ECO:0000256" key="4">
    <source>
        <dbReference type="ARBA" id="ARBA00004496"/>
    </source>
</evidence>
<dbReference type="InterPro" id="IPR022898">
    <property type="entry name" value="RNase_HII"/>
</dbReference>
<keyword evidence="19" id="KW-1185">Reference proteome</keyword>
<protein>
    <recommendedName>
        <fullName evidence="7 14">Ribonuclease HII</fullName>
        <shortName evidence="14">RNase HII</shortName>
        <ecNumber evidence="6 14">3.1.26.4</ecNumber>
    </recommendedName>
</protein>
<dbReference type="SUPFAM" id="SSF53098">
    <property type="entry name" value="Ribonuclease H-like"/>
    <property type="match status" value="1"/>
</dbReference>
<comment type="caution">
    <text evidence="18">The sequence shown here is derived from an EMBL/GenBank/DDBJ whole genome shotgun (WGS) entry which is preliminary data.</text>
</comment>
<keyword evidence="10 14" id="KW-0479">Metal-binding</keyword>
<dbReference type="GO" id="GO:0006298">
    <property type="term" value="P:mismatch repair"/>
    <property type="evidence" value="ECO:0007669"/>
    <property type="project" value="TreeGrafter"/>
</dbReference>
<dbReference type="PANTHER" id="PTHR10954:SF18">
    <property type="entry name" value="RIBONUCLEASE HII"/>
    <property type="match status" value="1"/>
</dbReference>
<evidence type="ECO:0000313" key="19">
    <source>
        <dbReference type="Proteomes" id="UP000530514"/>
    </source>
</evidence>
<evidence type="ECO:0000313" key="18">
    <source>
        <dbReference type="EMBL" id="MBA4544015.1"/>
    </source>
</evidence>
<dbReference type="EC" id="3.1.26.4" evidence="6 14"/>
<evidence type="ECO:0000256" key="11">
    <source>
        <dbReference type="ARBA" id="ARBA00022759"/>
    </source>
</evidence>
<dbReference type="AlphaFoldDB" id="A0A7W1XCA9"/>
<evidence type="ECO:0000256" key="15">
    <source>
        <dbReference type="PROSITE-ProRule" id="PRU01319"/>
    </source>
</evidence>
<proteinExistence type="inferred from homology"/>
<dbReference type="InterPro" id="IPR001352">
    <property type="entry name" value="RNase_HII/HIII"/>
</dbReference>
<dbReference type="Proteomes" id="UP000530514">
    <property type="component" value="Unassembled WGS sequence"/>
</dbReference>
<evidence type="ECO:0000256" key="16">
    <source>
        <dbReference type="RuleBase" id="RU003515"/>
    </source>
</evidence>
<dbReference type="OrthoDB" id="9803420at2"/>
<evidence type="ECO:0000259" key="17">
    <source>
        <dbReference type="PROSITE" id="PS51975"/>
    </source>
</evidence>
<dbReference type="Gene3D" id="3.30.420.10">
    <property type="entry name" value="Ribonuclease H-like superfamily/Ribonuclease H"/>
    <property type="match status" value="1"/>
</dbReference>
<gene>
    <name evidence="14" type="primary">rnhB</name>
    <name evidence="18" type="ORF">H1164_14095</name>
</gene>
<dbReference type="InterPro" id="IPR012337">
    <property type="entry name" value="RNaseH-like_sf"/>
</dbReference>
<organism evidence="18 19">
    <name type="scientific">Thermoactinomyces daqus</name>
    <dbReference type="NCBI Taxonomy" id="1329516"/>
    <lineage>
        <taxon>Bacteria</taxon>
        <taxon>Bacillati</taxon>
        <taxon>Bacillota</taxon>
        <taxon>Bacilli</taxon>
        <taxon>Bacillales</taxon>
        <taxon>Thermoactinomycetaceae</taxon>
        <taxon>Thermoactinomyces</taxon>
    </lineage>
</organism>
<dbReference type="GO" id="GO:0005737">
    <property type="term" value="C:cytoplasm"/>
    <property type="evidence" value="ECO:0007669"/>
    <property type="project" value="UniProtKB-SubCell"/>
</dbReference>
<comment type="cofactor">
    <cofactor evidence="2">
        <name>Mg(2+)</name>
        <dbReference type="ChEBI" id="CHEBI:18420"/>
    </cofactor>
</comment>
<reference evidence="18 19" key="1">
    <citation type="submission" date="2020-07" db="EMBL/GenBank/DDBJ databases">
        <authorList>
            <person name="Feng H."/>
        </authorList>
    </citation>
    <scope>NUCLEOTIDE SEQUENCE [LARGE SCALE GENOMIC DNA]</scope>
    <source>
        <strain evidence="19">s-11</strain>
    </source>
</reference>
<keyword evidence="13 14" id="KW-0464">Manganese</keyword>
<dbReference type="NCBIfam" id="NF000594">
    <property type="entry name" value="PRK00015.1-1"/>
    <property type="match status" value="1"/>
</dbReference>
<evidence type="ECO:0000256" key="14">
    <source>
        <dbReference type="HAMAP-Rule" id="MF_00052"/>
    </source>
</evidence>
<dbReference type="HAMAP" id="MF_00052_B">
    <property type="entry name" value="RNase_HII_B"/>
    <property type="match status" value="1"/>
</dbReference>
<evidence type="ECO:0000256" key="13">
    <source>
        <dbReference type="ARBA" id="ARBA00023211"/>
    </source>
</evidence>
<evidence type="ECO:0000256" key="3">
    <source>
        <dbReference type="ARBA" id="ARBA00004065"/>
    </source>
</evidence>
<evidence type="ECO:0000256" key="7">
    <source>
        <dbReference type="ARBA" id="ARBA00019179"/>
    </source>
</evidence>
<dbReference type="CDD" id="cd07182">
    <property type="entry name" value="RNase_HII_bacteria_HII_like"/>
    <property type="match status" value="1"/>
</dbReference>
<evidence type="ECO:0000256" key="8">
    <source>
        <dbReference type="ARBA" id="ARBA00022490"/>
    </source>
</evidence>
<feature type="binding site" evidence="14 15">
    <location>
        <position position="169"/>
    </location>
    <ligand>
        <name>a divalent metal cation</name>
        <dbReference type="ChEBI" id="CHEBI:60240"/>
    </ligand>
</feature>
<dbReference type="Pfam" id="PF01351">
    <property type="entry name" value="RNase_HII"/>
    <property type="match status" value="1"/>
</dbReference>
<comment type="cofactor">
    <cofactor evidence="14 15">
        <name>Mn(2+)</name>
        <dbReference type="ChEBI" id="CHEBI:29035"/>
    </cofactor>
    <cofactor evidence="14 15">
        <name>Mg(2+)</name>
        <dbReference type="ChEBI" id="CHEBI:18420"/>
    </cofactor>
    <text evidence="14 15">Manganese or magnesium. Binds 1 divalent metal ion per monomer in the absence of substrate. May bind a second metal ion after substrate binding.</text>
</comment>